<dbReference type="STRING" id="51511.ENSCSAVP00000014407"/>
<proteinExistence type="predicted"/>
<dbReference type="Proteomes" id="UP000007875">
    <property type="component" value="Unassembled WGS sequence"/>
</dbReference>
<reference evidence="3" key="1">
    <citation type="submission" date="2003-08" db="EMBL/GenBank/DDBJ databases">
        <authorList>
            <person name="Birren B."/>
            <person name="Nusbaum C."/>
            <person name="Abebe A."/>
            <person name="Abouelleil A."/>
            <person name="Adekoya E."/>
            <person name="Ait-zahra M."/>
            <person name="Allen N."/>
            <person name="Allen T."/>
            <person name="An P."/>
            <person name="Anderson M."/>
            <person name="Anderson S."/>
            <person name="Arachchi H."/>
            <person name="Armbruster J."/>
            <person name="Bachantsang P."/>
            <person name="Baldwin J."/>
            <person name="Barry A."/>
            <person name="Bayul T."/>
            <person name="Blitshsteyn B."/>
            <person name="Bloom T."/>
            <person name="Blye J."/>
            <person name="Boguslavskiy L."/>
            <person name="Borowsky M."/>
            <person name="Boukhgalter B."/>
            <person name="Brunache A."/>
            <person name="Butler J."/>
            <person name="Calixte N."/>
            <person name="Calvo S."/>
            <person name="Camarata J."/>
            <person name="Campo K."/>
            <person name="Chang J."/>
            <person name="Cheshatsang Y."/>
            <person name="Citroen M."/>
            <person name="Collymore A."/>
            <person name="Considine T."/>
            <person name="Cook A."/>
            <person name="Cooke P."/>
            <person name="Corum B."/>
            <person name="Cuomo C."/>
            <person name="David R."/>
            <person name="Dawoe T."/>
            <person name="Degray S."/>
            <person name="Dodge S."/>
            <person name="Dooley K."/>
            <person name="Dorje P."/>
            <person name="Dorjee K."/>
            <person name="Dorris L."/>
            <person name="Duffey N."/>
            <person name="Dupes A."/>
            <person name="Elkins T."/>
            <person name="Engels R."/>
            <person name="Erickson J."/>
            <person name="Farina A."/>
            <person name="Faro S."/>
            <person name="Ferreira P."/>
            <person name="Fischer H."/>
            <person name="Fitzgerald M."/>
            <person name="Foley K."/>
            <person name="Gage D."/>
            <person name="Galagan J."/>
            <person name="Gearin G."/>
            <person name="Gnerre S."/>
            <person name="Gnirke A."/>
            <person name="Goyette A."/>
            <person name="Graham J."/>
            <person name="Grandbois E."/>
            <person name="Gyaltsen K."/>
            <person name="Hafez N."/>
            <person name="Hagopian D."/>
            <person name="Hagos B."/>
            <person name="Hall J."/>
            <person name="Hatcher B."/>
            <person name="Heller A."/>
            <person name="Higgins H."/>
            <person name="Honan T."/>
            <person name="Horn A."/>
            <person name="Houde N."/>
            <person name="Hughes L."/>
            <person name="Hulme W."/>
            <person name="Husby E."/>
            <person name="Iliev I."/>
            <person name="Jaffe D."/>
            <person name="Jones C."/>
            <person name="Kamal M."/>
            <person name="Kamat A."/>
            <person name="Kamvysselis M."/>
            <person name="Karlsson E."/>
            <person name="Kells C."/>
            <person name="Kieu A."/>
            <person name="Kisner P."/>
            <person name="Kodira C."/>
            <person name="Kulbokas E."/>
            <person name="Labutti K."/>
            <person name="Lama D."/>
            <person name="Landers T."/>
            <person name="Leger J."/>
            <person name="Levine S."/>
            <person name="Lewis D."/>
            <person name="Lewis T."/>
            <person name="Lindblad-toh K."/>
            <person name="Liu X."/>
            <person name="Lokyitsang T."/>
            <person name="Lokyitsang Y."/>
            <person name="Lucien O."/>
            <person name="Lui A."/>
            <person name="Ma L.J."/>
            <person name="Mabbitt R."/>
            <person name="Macdonald J."/>
            <person name="Maclean C."/>
            <person name="Major J."/>
            <person name="Manning J."/>
            <person name="Marabella R."/>
            <person name="Maru K."/>
            <person name="Matthews C."/>
            <person name="Mauceli E."/>
            <person name="Mccarthy M."/>
            <person name="Mcdonough S."/>
            <person name="Mcghee T."/>
            <person name="Meldrim J."/>
            <person name="Meneus L."/>
            <person name="Mesirov J."/>
            <person name="Mihalev A."/>
            <person name="Mihova T."/>
            <person name="Mikkelsen T."/>
            <person name="Mlenga V."/>
            <person name="Moru K."/>
            <person name="Mozes J."/>
            <person name="Mulrain L."/>
            <person name="Munson G."/>
            <person name="Naylor J."/>
            <person name="Newes C."/>
            <person name="Nguyen C."/>
            <person name="Nguyen N."/>
            <person name="Nguyen T."/>
            <person name="Nicol R."/>
            <person name="Nielsen C."/>
            <person name="Nizzari M."/>
            <person name="Norbu C."/>
            <person name="Norbu N."/>
            <person name="O'donnell P."/>
            <person name="Okoawo O."/>
            <person name="O'leary S."/>
            <person name="Omotosho B."/>
            <person name="O'neill K."/>
            <person name="Osman S."/>
            <person name="Parker S."/>
            <person name="Perrin D."/>
            <person name="Phunkhang P."/>
            <person name="Piqani B."/>
            <person name="Purcell S."/>
            <person name="Rachupka T."/>
            <person name="Ramasamy U."/>
            <person name="Rameau R."/>
            <person name="Ray V."/>
            <person name="Raymond C."/>
            <person name="Retta R."/>
            <person name="Richardson S."/>
            <person name="Rise C."/>
            <person name="Rodriguez J."/>
            <person name="Rogers J."/>
            <person name="Rogov P."/>
            <person name="Rutman M."/>
            <person name="Schupbach R."/>
            <person name="Seaman C."/>
            <person name="Settipalli S."/>
            <person name="Sharpe T."/>
            <person name="Sheridan J."/>
            <person name="Sherpa N."/>
            <person name="Shi J."/>
            <person name="Smirnov S."/>
            <person name="Smith C."/>
            <person name="Sougnez C."/>
            <person name="Spencer B."/>
            <person name="Stalker J."/>
            <person name="Stange-thomann N."/>
            <person name="Stavropoulos S."/>
            <person name="Stetson K."/>
            <person name="Stone C."/>
            <person name="Stone S."/>
            <person name="Stubbs M."/>
            <person name="Talamas J."/>
            <person name="Tchuinga P."/>
            <person name="Tenzing P."/>
            <person name="Tesfaye S."/>
            <person name="Theodore J."/>
            <person name="Thoulutsang Y."/>
            <person name="Topham K."/>
            <person name="Towey S."/>
            <person name="Tsamla T."/>
            <person name="Tsomo N."/>
            <person name="Vallee D."/>
            <person name="Vassiliev H."/>
            <person name="Venkataraman V."/>
            <person name="Vinson J."/>
            <person name="Vo A."/>
            <person name="Wade C."/>
            <person name="Wang S."/>
            <person name="Wangchuk T."/>
            <person name="Wangdi T."/>
            <person name="Whittaker C."/>
            <person name="Wilkinson J."/>
            <person name="Wu Y."/>
            <person name="Wyman D."/>
            <person name="Yadav S."/>
            <person name="Yang S."/>
            <person name="Yang X."/>
            <person name="Yeager S."/>
            <person name="Yee E."/>
            <person name="Young G."/>
            <person name="Zainoun J."/>
            <person name="Zembeck L."/>
            <person name="Zimmer A."/>
            <person name="Zody M."/>
            <person name="Lander E."/>
        </authorList>
    </citation>
    <scope>NUCLEOTIDE SEQUENCE [LARGE SCALE GENOMIC DNA]</scope>
</reference>
<dbReference type="HOGENOM" id="CLU_012966_1_0_1"/>
<reference evidence="2" key="2">
    <citation type="submission" date="2025-08" db="UniProtKB">
        <authorList>
            <consortium name="Ensembl"/>
        </authorList>
    </citation>
    <scope>IDENTIFICATION</scope>
</reference>
<reference evidence="2" key="3">
    <citation type="submission" date="2025-09" db="UniProtKB">
        <authorList>
            <consortium name="Ensembl"/>
        </authorList>
    </citation>
    <scope>IDENTIFICATION</scope>
</reference>
<evidence type="ECO:0000313" key="3">
    <source>
        <dbReference type="Proteomes" id="UP000007875"/>
    </source>
</evidence>
<evidence type="ECO:0000313" key="2">
    <source>
        <dbReference type="Ensembl" id="ENSCSAVP00000014407.1"/>
    </source>
</evidence>
<name>H2Z9Z2_CIOSA</name>
<dbReference type="GO" id="GO:0006974">
    <property type="term" value="P:DNA damage response"/>
    <property type="evidence" value="ECO:0007669"/>
    <property type="project" value="UniProtKB-ARBA"/>
</dbReference>
<dbReference type="PANTHER" id="PTHR23099:SF0">
    <property type="entry name" value="GERM CELL NUCLEAR ACIDIC PROTEIN"/>
    <property type="match status" value="1"/>
</dbReference>
<sequence>MEVSWSNRLTKTAGITKCKRTTRTQTGTEGRCISTHYDASISLSKKVIDSSYRLRDTLIHEMCHAAVWLLNNANESHGPYWKSWAARARRTHPELPSIDRCHNYDIEYKFIYECSRCKSTIGRHSKSIDIEKKLCGRCRGKLVLTKPSKTPGKLQNEKPLNPFATFVKENYKLTKLGLQSNLRADSHKDVMTALSEKFKTASLS</sequence>
<feature type="domain" description="SprT-like" evidence="1">
    <location>
        <begin position="7"/>
        <end position="145"/>
    </location>
</feature>
<keyword evidence="3" id="KW-1185">Reference proteome</keyword>
<dbReference type="GeneTree" id="ENSGT00440000040163"/>
<protein>
    <recommendedName>
        <fullName evidence="1">SprT-like domain-containing protein</fullName>
    </recommendedName>
</protein>
<organism evidence="2 3">
    <name type="scientific">Ciona savignyi</name>
    <name type="common">Pacific transparent sea squirt</name>
    <dbReference type="NCBI Taxonomy" id="51511"/>
    <lineage>
        <taxon>Eukaryota</taxon>
        <taxon>Metazoa</taxon>
        <taxon>Chordata</taxon>
        <taxon>Tunicata</taxon>
        <taxon>Ascidiacea</taxon>
        <taxon>Phlebobranchia</taxon>
        <taxon>Cionidae</taxon>
        <taxon>Ciona</taxon>
    </lineage>
</organism>
<dbReference type="Ensembl" id="ENSCSAVT00000014572.1">
    <property type="protein sequence ID" value="ENSCSAVP00000014407.1"/>
    <property type="gene ID" value="ENSCSAVG00000008436.1"/>
</dbReference>
<dbReference type="Pfam" id="PF10263">
    <property type="entry name" value="SprT-like"/>
    <property type="match status" value="1"/>
</dbReference>
<dbReference type="Pfam" id="PF17283">
    <property type="entry name" value="Zn_ribbon_SprT"/>
    <property type="match status" value="1"/>
</dbReference>
<dbReference type="InterPro" id="IPR035240">
    <property type="entry name" value="SprT_Zn_ribbon"/>
</dbReference>
<dbReference type="eggNOG" id="KOG3854">
    <property type="taxonomic scope" value="Eukaryota"/>
</dbReference>
<dbReference type="PANTHER" id="PTHR23099">
    <property type="entry name" value="TRANSCRIPTIONAL REGULATOR"/>
    <property type="match status" value="1"/>
</dbReference>
<accession>H2Z9Z2</accession>
<dbReference type="AlphaFoldDB" id="H2Z9Z2"/>
<evidence type="ECO:0000259" key="1">
    <source>
        <dbReference type="SMART" id="SM00731"/>
    </source>
</evidence>
<dbReference type="SMART" id="SM00731">
    <property type="entry name" value="SprT"/>
    <property type="match status" value="1"/>
</dbReference>
<dbReference type="OMA" id="CHNYDIE"/>
<dbReference type="GO" id="GO:0005634">
    <property type="term" value="C:nucleus"/>
    <property type="evidence" value="ECO:0007669"/>
    <property type="project" value="TreeGrafter"/>
</dbReference>
<dbReference type="InParanoid" id="H2Z9Z2"/>
<dbReference type="InterPro" id="IPR006640">
    <property type="entry name" value="SprT-like_domain"/>
</dbReference>